<protein>
    <submittedName>
        <fullName evidence="5">Micrococcal nuclease</fullName>
    </submittedName>
</protein>
<gene>
    <name evidence="5" type="ORF">SAMN05421852_11725</name>
</gene>
<dbReference type="GO" id="GO:0004519">
    <property type="term" value="F:endonuclease activity"/>
    <property type="evidence" value="ECO:0007669"/>
    <property type="project" value="UniProtKB-KW"/>
</dbReference>
<dbReference type="Proteomes" id="UP000199545">
    <property type="component" value="Unassembled WGS sequence"/>
</dbReference>
<accession>A0A1I3TEZ5</accession>
<dbReference type="OrthoDB" id="4376109at2"/>
<dbReference type="SMART" id="SM00318">
    <property type="entry name" value="SNc"/>
    <property type="match status" value="1"/>
</dbReference>
<dbReference type="GO" id="GO:0016787">
    <property type="term" value="F:hydrolase activity"/>
    <property type="evidence" value="ECO:0007669"/>
    <property type="project" value="UniProtKB-KW"/>
</dbReference>
<dbReference type="Pfam" id="PF00565">
    <property type="entry name" value="SNase"/>
    <property type="match status" value="1"/>
</dbReference>
<dbReference type="EMBL" id="FORR01000017">
    <property type="protein sequence ID" value="SFJ69072.1"/>
    <property type="molecule type" value="Genomic_DNA"/>
</dbReference>
<evidence type="ECO:0000256" key="1">
    <source>
        <dbReference type="ARBA" id="ARBA00022722"/>
    </source>
</evidence>
<dbReference type="CDD" id="cd00175">
    <property type="entry name" value="SNc"/>
    <property type="match status" value="1"/>
</dbReference>
<dbReference type="InterPro" id="IPR002071">
    <property type="entry name" value="Thermonucl_AS"/>
</dbReference>
<keyword evidence="2" id="KW-0255">Endonuclease</keyword>
<dbReference type="PROSITE" id="PS01284">
    <property type="entry name" value="TNASE_2"/>
    <property type="match status" value="1"/>
</dbReference>
<keyword evidence="6" id="KW-1185">Reference proteome</keyword>
<dbReference type="InterPro" id="IPR016071">
    <property type="entry name" value="Staphylococal_nuclease_OB-fold"/>
</dbReference>
<organism evidence="5 6">
    <name type="scientific">Thermoflavimicrobium dichotomicum</name>
    <dbReference type="NCBI Taxonomy" id="46223"/>
    <lineage>
        <taxon>Bacteria</taxon>
        <taxon>Bacillati</taxon>
        <taxon>Bacillota</taxon>
        <taxon>Bacilli</taxon>
        <taxon>Bacillales</taxon>
        <taxon>Thermoactinomycetaceae</taxon>
        <taxon>Thermoflavimicrobium</taxon>
    </lineage>
</organism>
<dbReference type="RefSeq" id="WP_093231114.1">
    <property type="nucleotide sequence ID" value="NZ_FORR01000017.1"/>
</dbReference>
<evidence type="ECO:0000313" key="6">
    <source>
        <dbReference type="Proteomes" id="UP000199545"/>
    </source>
</evidence>
<evidence type="ECO:0000259" key="4">
    <source>
        <dbReference type="PROSITE" id="PS50830"/>
    </source>
</evidence>
<dbReference type="GO" id="GO:0003676">
    <property type="term" value="F:nucleic acid binding"/>
    <property type="evidence" value="ECO:0007669"/>
    <property type="project" value="InterPro"/>
</dbReference>
<dbReference type="PANTHER" id="PTHR12302:SF3">
    <property type="entry name" value="SERINE_THREONINE-PROTEIN KINASE 31"/>
    <property type="match status" value="1"/>
</dbReference>
<dbReference type="PROSITE" id="PS50830">
    <property type="entry name" value="TNASE_3"/>
    <property type="match status" value="1"/>
</dbReference>
<dbReference type="Gene3D" id="2.40.50.90">
    <property type="match status" value="1"/>
</dbReference>
<evidence type="ECO:0000256" key="3">
    <source>
        <dbReference type="ARBA" id="ARBA00022801"/>
    </source>
</evidence>
<dbReference type="InterPro" id="IPR035437">
    <property type="entry name" value="SNase_OB-fold_sf"/>
</dbReference>
<dbReference type="AlphaFoldDB" id="A0A1I3TEZ5"/>
<feature type="domain" description="TNase-like" evidence="4">
    <location>
        <begin position="23"/>
        <end position="157"/>
    </location>
</feature>
<name>A0A1I3TEZ5_9BACL</name>
<keyword evidence="3" id="KW-0378">Hydrolase</keyword>
<dbReference type="SUPFAM" id="SSF50199">
    <property type="entry name" value="Staphylococcal nuclease"/>
    <property type="match status" value="1"/>
</dbReference>
<sequence length="191" mass="23001">MLWRMVQFFKWFQWKQDPVRKRGLVKVKVLHVYDGDTIRVQLPNGKEERVRFLLIDTPELHHPEKGMQPYGEEAKLYTKYKIYKSRVVELGFDQEERDRYGRLLAYVYCDRKLLQEELVRKGFARVCYTRNRNEAIVNRVRAAQKEAKENKRGIWACKGYVSRNGYHPEAMGLFQRFLHMFRGKLLKLVLD</sequence>
<evidence type="ECO:0000313" key="5">
    <source>
        <dbReference type="EMBL" id="SFJ69072.1"/>
    </source>
</evidence>
<evidence type="ECO:0000256" key="2">
    <source>
        <dbReference type="ARBA" id="ARBA00022759"/>
    </source>
</evidence>
<keyword evidence="1" id="KW-0540">Nuclease</keyword>
<reference evidence="5 6" key="1">
    <citation type="submission" date="2016-10" db="EMBL/GenBank/DDBJ databases">
        <authorList>
            <person name="de Groot N.N."/>
        </authorList>
    </citation>
    <scope>NUCLEOTIDE SEQUENCE [LARGE SCALE GENOMIC DNA]</scope>
    <source>
        <strain evidence="5 6">DSM 44778</strain>
    </source>
</reference>
<dbReference type="STRING" id="46223.SAMN05421852_11725"/>
<dbReference type="PANTHER" id="PTHR12302">
    <property type="entry name" value="EBNA2 BINDING PROTEIN P100"/>
    <property type="match status" value="1"/>
</dbReference>
<proteinExistence type="predicted"/>